<dbReference type="Gene3D" id="3.90.226.10">
    <property type="entry name" value="2-enoyl-CoA Hydratase, Chain A, domain 1"/>
    <property type="match status" value="1"/>
</dbReference>
<comment type="caution">
    <text evidence="2">The sequence shown here is derived from an EMBL/GenBank/DDBJ whole genome shotgun (WGS) entry which is preliminary data.</text>
</comment>
<evidence type="ECO:0000256" key="1">
    <source>
        <dbReference type="ARBA" id="ARBA00005254"/>
    </source>
</evidence>
<dbReference type="Proteomes" id="UP001284601">
    <property type="component" value="Unassembled WGS sequence"/>
</dbReference>
<gene>
    <name evidence="2" type="ORF">R7226_08605</name>
</gene>
<reference evidence="3" key="1">
    <citation type="submission" date="2023-07" db="EMBL/GenBank/DDBJ databases">
        <title>Conexibacter stalactiti sp. nov., isolated from stalactites in a lava cave and emended description of the genus Conexibacter.</title>
        <authorList>
            <person name="Lee S.D."/>
        </authorList>
    </citation>
    <scope>NUCLEOTIDE SEQUENCE [LARGE SCALE GENOMIC DNA]</scope>
    <source>
        <strain evidence="3">KCTC 39840</strain>
    </source>
</reference>
<dbReference type="Gene3D" id="1.10.12.10">
    <property type="entry name" value="Lyase 2-enoyl-coa Hydratase, Chain A, domain 2"/>
    <property type="match status" value="1"/>
</dbReference>
<dbReference type="PANTHER" id="PTHR42964:SF1">
    <property type="entry name" value="POLYKETIDE BIOSYNTHESIS ENOYL-COA HYDRATASE PKSH-RELATED"/>
    <property type="match status" value="1"/>
</dbReference>
<protein>
    <submittedName>
        <fullName evidence="2">Enoyl-CoA hydratase/isomerase family protein</fullName>
    </submittedName>
</protein>
<evidence type="ECO:0000313" key="3">
    <source>
        <dbReference type="Proteomes" id="UP001284601"/>
    </source>
</evidence>
<dbReference type="CDD" id="cd06558">
    <property type="entry name" value="crotonase-like"/>
    <property type="match status" value="1"/>
</dbReference>
<reference evidence="2 3" key="2">
    <citation type="submission" date="2023-10" db="EMBL/GenBank/DDBJ databases">
        <authorList>
            <person name="Han X.F."/>
        </authorList>
    </citation>
    <scope>NUCLEOTIDE SEQUENCE [LARGE SCALE GENOMIC DNA]</scope>
    <source>
        <strain evidence="2 3">KCTC 39840</strain>
    </source>
</reference>
<sequence length="261" mass="28186">MDYATLRYAVSADGVATIALDQPDSRNALSDELLDDLLAAFSTARDDDAVRCVVLTSTHDRVFSAGGNLGGFAADVPLAHKHAAIGRFPALFTLIGQLGKPTICAANGHVVAGALGVALACDLIVAKEGVTFSTPEINVGVFPFMIMALIYRNLGRKKTSELLLLGERIDAHEAERIGIVNKVVPAEQFDAAVADWAGKLARKSPLLMKLGKDAIYRQQDMAFEEALDFLRAQLALAFATEDIQEGVRAFFERREPQWTGR</sequence>
<dbReference type="SUPFAM" id="SSF52096">
    <property type="entry name" value="ClpP/crotonase"/>
    <property type="match status" value="1"/>
</dbReference>
<evidence type="ECO:0000313" key="2">
    <source>
        <dbReference type="EMBL" id="MDW5594394.1"/>
    </source>
</evidence>
<dbReference type="InterPro" id="IPR001753">
    <property type="entry name" value="Enoyl-CoA_hydra/iso"/>
</dbReference>
<comment type="similarity">
    <text evidence="1">Belongs to the enoyl-CoA hydratase/isomerase family.</text>
</comment>
<organism evidence="2 3">
    <name type="scientific">Conexibacter stalactiti</name>
    <dbReference type="NCBI Taxonomy" id="1940611"/>
    <lineage>
        <taxon>Bacteria</taxon>
        <taxon>Bacillati</taxon>
        <taxon>Actinomycetota</taxon>
        <taxon>Thermoleophilia</taxon>
        <taxon>Solirubrobacterales</taxon>
        <taxon>Conexibacteraceae</taxon>
        <taxon>Conexibacter</taxon>
    </lineage>
</organism>
<dbReference type="RefSeq" id="WP_318596665.1">
    <property type="nucleotide sequence ID" value="NZ_JAWSTH010000016.1"/>
</dbReference>
<dbReference type="PANTHER" id="PTHR42964">
    <property type="entry name" value="ENOYL-COA HYDRATASE"/>
    <property type="match status" value="1"/>
</dbReference>
<name>A0ABU4HQR3_9ACTN</name>
<dbReference type="InterPro" id="IPR051683">
    <property type="entry name" value="Enoyl-CoA_Hydratase/Isomerase"/>
</dbReference>
<dbReference type="Pfam" id="PF00378">
    <property type="entry name" value="ECH_1"/>
    <property type="match status" value="1"/>
</dbReference>
<accession>A0ABU4HQR3</accession>
<dbReference type="InterPro" id="IPR014748">
    <property type="entry name" value="Enoyl-CoA_hydra_C"/>
</dbReference>
<dbReference type="EMBL" id="JAWSTH010000016">
    <property type="protein sequence ID" value="MDW5594394.1"/>
    <property type="molecule type" value="Genomic_DNA"/>
</dbReference>
<proteinExistence type="inferred from homology"/>
<dbReference type="InterPro" id="IPR029045">
    <property type="entry name" value="ClpP/crotonase-like_dom_sf"/>
</dbReference>
<keyword evidence="3" id="KW-1185">Reference proteome</keyword>